<name>A0ABD5SND4_9EURY</name>
<keyword evidence="3" id="KW-1185">Reference proteome</keyword>
<accession>A0ABD5SND4</accession>
<dbReference type="Proteomes" id="UP001596383">
    <property type="component" value="Unassembled WGS sequence"/>
</dbReference>
<proteinExistence type="predicted"/>
<comment type="caution">
    <text evidence="2">The sequence shown here is derived from an EMBL/GenBank/DDBJ whole genome shotgun (WGS) entry which is preliminary data.</text>
</comment>
<dbReference type="EMBL" id="JBHSWV010000210">
    <property type="protein sequence ID" value="MFC6766040.1"/>
    <property type="molecule type" value="Genomic_DNA"/>
</dbReference>
<dbReference type="RefSeq" id="WP_273739034.1">
    <property type="nucleotide sequence ID" value="NZ_JAQIVI010000210.1"/>
</dbReference>
<feature type="region of interest" description="Disordered" evidence="1">
    <location>
        <begin position="1"/>
        <end position="21"/>
    </location>
</feature>
<organism evidence="2 3">
    <name type="scientific">Natrinema soli</name>
    <dbReference type="NCBI Taxonomy" id="1930624"/>
    <lineage>
        <taxon>Archaea</taxon>
        <taxon>Methanobacteriati</taxon>
        <taxon>Methanobacteriota</taxon>
        <taxon>Stenosarchaea group</taxon>
        <taxon>Halobacteria</taxon>
        <taxon>Halobacteriales</taxon>
        <taxon>Natrialbaceae</taxon>
        <taxon>Natrinema</taxon>
    </lineage>
</organism>
<evidence type="ECO:0000313" key="3">
    <source>
        <dbReference type="Proteomes" id="UP001596383"/>
    </source>
</evidence>
<evidence type="ECO:0000256" key="1">
    <source>
        <dbReference type="SAM" id="MobiDB-lite"/>
    </source>
</evidence>
<protein>
    <submittedName>
        <fullName evidence="2">Uncharacterized protein</fullName>
    </submittedName>
</protein>
<dbReference type="AlphaFoldDB" id="A0ABD5SND4"/>
<evidence type="ECO:0000313" key="2">
    <source>
        <dbReference type="EMBL" id="MFC6766040.1"/>
    </source>
</evidence>
<gene>
    <name evidence="2" type="ORF">ACFQE6_13885</name>
</gene>
<sequence length="75" mass="8258">MTDAQIALQYTPDSGDPRRVRLEPRDNCGCKWDRLVEERRDGVWAIVGHEIVADVGLEAPAAVVSDHGVTSFRGP</sequence>
<reference evidence="2 3" key="1">
    <citation type="journal article" date="2019" name="Int. J. Syst. Evol. Microbiol.">
        <title>The Global Catalogue of Microorganisms (GCM) 10K type strain sequencing project: providing services to taxonomists for standard genome sequencing and annotation.</title>
        <authorList>
            <consortium name="The Broad Institute Genomics Platform"/>
            <consortium name="The Broad Institute Genome Sequencing Center for Infectious Disease"/>
            <person name="Wu L."/>
            <person name="Ma J."/>
        </authorList>
    </citation>
    <scope>NUCLEOTIDE SEQUENCE [LARGE SCALE GENOMIC DNA]</scope>
    <source>
        <strain evidence="2 3">LMG 29247</strain>
    </source>
</reference>